<comment type="similarity">
    <text evidence="1">Belongs to the peptidase C48 family.</text>
</comment>
<dbReference type="PANTHER" id="PTHR34835">
    <property type="entry name" value="OS07G0283600 PROTEIN-RELATED"/>
    <property type="match status" value="1"/>
</dbReference>
<protein>
    <recommendedName>
        <fullName evidence="5">Ubiquitin-like protease family profile domain-containing protein</fullName>
    </recommendedName>
</protein>
<evidence type="ECO:0000256" key="2">
    <source>
        <dbReference type="ARBA" id="ARBA00022670"/>
    </source>
</evidence>
<feature type="compositionally biased region" description="Basic and acidic residues" evidence="4">
    <location>
        <begin position="519"/>
        <end position="531"/>
    </location>
</feature>
<dbReference type="Pfam" id="PF02902">
    <property type="entry name" value="Peptidase_C48"/>
    <property type="match status" value="1"/>
</dbReference>
<reference evidence="6" key="1">
    <citation type="submission" date="2020-05" db="EMBL/GenBank/DDBJ databases">
        <title>WGS assembly of Panicum virgatum.</title>
        <authorList>
            <person name="Lovell J.T."/>
            <person name="Jenkins J."/>
            <person name="Shu S."/>
            <person name="Juenger T.E."/>
            <person name="Schmutz J."/>
        </authorList>
    </citation>
    <scope>NUCLEOTIDE SEQUENCE</scope>
    <source>
        <strain evidence="6">AP13</strain>
    </source>
</reference>
<feature type="region of interest" description="Disordered" evidence="4">
    <location>
        <begin position="463"/>
        <end position="540"/>
    </location>
</feature>
<dbReference type="GO" id="GO:0006508">
    <property type="term" value="P:proteolysis"/>
    <property type="evidence" value="ECO:0007669"/>
    <property type="project" value="UniProtKB-KW"/>
</dbReference>
<feature type="compositionally biased region" description="Polar residues" evidence="4">
    <location>
        <begin position="500"/>
        <end position="518"/>
    </location>
</feature>
<feature type="compositionally biased region" description="Polar residues" evidence="4">
    <location>
        <begin position="469"/>
        <end position="482"/>
    </location>
</feature>
<dbReference type="EMBL" id="CM029054">
    <property type="protein sequence ID" value="KAG2539422.1"/>
    <property type="molecule type" value="Genomic_DNA"/>
</dbReference>
<evidence type="ECO:0000256" key="4">
    <source>
        <dbReference type="SAM" id="MobiDB-lite"/>
    </source>
</evidence>
<dbReference type="AlphaFoldDB" id="A0A8T0MTH1"/>
<feature type="non-terminal residue" evidence="6">
    <location>
        <position position="1"/>
    </location>
</feature>
<feature type="non-terminal residue" evidence="6">
    <location>
        <position position="936"/>
    </location>
</feature>
<name>A0A8T0MTH1_PANVG</name>
<dbReference type="Gene3D" id="3.40.395.10">
    <property type="entry name" value="Adenoviral Proteinase, Chain A"/>
    <property type="match status" value="1"/>
</dbReference>
<dbReference type="SUPFAM" id="SSF54001">
    <property type="entry name" value="Cysteine proteinases"/>
    <property type="match status" value="1"/>
</dbReference>
<keyword evidence="7" id="KW-1185">Reference proteome</keyword>
<organism evidence="6 7">
    <name type="scientific">Panicum virgatum</name>
    <name type="common">Blackwell switchgrass</name>
    <dbReference type="NCBI Taxonomy" id="38727"/>
    <lineage>
        <taxon>Eukaryota</taxon>
        <taxon>Viridiplantae</taxon>
        <taxon>Streptophyta</taxon>
        <taxon>Embryophyta</taxon>
        <taxon>Tracheophyta</taxon>
        <taxon>Spermatophyta</taxon>
        <taxon>Magnoliopsida</taxon>
        <taxon>Liliopsida</taxon>
        <taxon>Poales</taxon>
        <taxon>Poaceae</taxon>
        <taxon>PACMAD clade</taxon>
        <taxon>Panicoideae</taxon>
        <taxon>Panicodae</taxon>
        <taxon>Paniceae</taxon>
        <taxon>Panicinae</taxon>
        <taxon>Panicum</taxon>
        <taxon>Panicum sect. Hiantes</taxon>
    </lineage>
</organism>
<sequence>VRKRSNVCINIDSSQDCDSVESEDIFGSEDIFDSEDNHSCASHGIDHSHDGDHERIKRAAYKEVLKDFADIKILKRKLALSLSREETKSISVKPSKDAFTRFSVSTFSSVVESLTPENRKVIEDFGFGSLLQFDRCFVPSKFVKWVARHVNYRSANIVFNGKVISLTKESVHLVLGLPLSNKCFPSDPSLGKSIVLSKFAKQSIPPVTFFSKKLIDHEVLSDEEVFICFIMVAMNSFLCSNLSLTPSPKYFGIFEDIGNAKDLDWCGFVLDWLLDGVKSFNKAKHSDGGVLPGCLYYLAVLYLDYVDFGARQVPLSVPRISVWKGSMIRDYADFDSKSPGCYGYHPLLDISRTCFSKDLRFIGNPTSLSFGDDFKEKLDTFAGCTLPEILKMDICKLIQNHCFNSGLSINLDVHSVNALPDNLKSCFCKLLTHAYSIDSRSQQLVLDLMKLVADTIATGDENIKEDSSQHVNAATQLQNSPNVKYPDPLYRSISQKHDSTTPLQPIQSAPTKSPVDPSNSDRPKRLKKSDNSEVDGDSPSDVILIDIENRYAPDSISPSPVPGMRRFSFHRTPIVMQTLDSTPHSSPRSKFSGFKENKKSSPKVCPDIEIIDETTLSDTVIRMTKRSDEIYNSNLQKSGNNANISSDAGCSGHHFNHQFSVLSQQHRRSDLITGGKLPIHGPRRFSKPAPISNSGFVPASNVFVVSKSEVENYNIICKLASSQYQCEDAVNIFGVRCTFWSLGDSLKPGGFIKSFCCFCFLLQSDNLLKDYDEADQQVLSRAFTKSSKARPLNHSNMLFFPTCFEDHWFVFIVDLKDRKYVILDSLHKQNDDFQVFIRERLRSSFQHHWEKYMQADMGFNDFDFVYPAVPEQPLDNNTDSGIYAMMFIEHWTSRISALRYTFSQKDIPNIRIKIANDLVFQPKNSGMKHRVTDFRT</sequence>
<evidence type="ECO:0000259" key="5">
    <source>
        <dbReference type="Pfam" id="PF02902"/>
    </source>
</evidence>
<proteinExistence type="inferred from homology"/>
<accession>A0A8T0MTH1</accession>
<dbReference type="Proteomes" id="UP000823388">
    <property type="component" value="Chromosome 9N"/>
</dbReference>
<keyword evidence="3" id="KW-0378">Hydrolase</keyword>
<evidence type="ECO:0000256" key="3">
    <source>
        <dbReference type="ARBA" id="ARBA00022801"/>
    </source>
</evidence>
<keyword evidence="2" id="KW-0645">Protease</keyword>
<comment type="caution">
    <text evidence="6">The sequence shown here is derived from an EMBL/GenBank/DDBJ whole genome shotgun (WGS) entry which is preliminary data.</text>
</comment>
<dbReference type="GO" id="GO:0008234">
    <property type="term" value="F:cysteine-type peptidase activity"/>
    <property type="evidence" value="ECO:0007669"/>
    <property type="project" value="InterPro"/>
</dbReference>
<feature type="domain" description="Ubiquitin-like protease family profile" evidence="5">
    <location>
        <begin position="780"/>
        <end position="917"/>
    </location>
</feature>
<gene>
    <name evidence="6" type="ORF">PVAP13_9NG475400</name>
</gene>
<dbReference type="InterPro" id="IPR038765">
    <property type="entry name" value="Papain-like_cys_pep_sf"/>
</dbReference>
<evidence type="ECO:0000313" key="7">
    <source>
        <dbReference type="Proteomes" id="UP000823388"/>
    </source>
</evidence>
<dbReference type="InterPro" id="IPR003653">
    <property type="entry name" value="Peptidase_C48_C"/>
</dbReference>
<evidence type="ECO:0000256" key="1">
    <source>
        <dbReference type="ARBA" id="ARBA00005234"/>
    </source>
</evidence>
<evidence type="ECO:0000313" key="6">
    <source>
        <dbReference type="EMBL" id="KAG2539422.1"/>
    </source>
</evidence>
<dbReference type="PANTHER" id="PTHR34835:SF60">
    <property type="entry name" value="OS10G0490300 PROTEIN"/>
    <property type="match status" value="1"/>
</dbReference>
<feature type="region of interest" description="Disordered" evidence="4">
    <location>
        <begin position="579"/>
        <end position="599"/>
    </location>
</feature>
<feature type="compositionally biased region" description="Polar residues" evidence="4">
    <location>
        <begin position="579"/>
        <end position="589"/>
    </location>
</feature>